<dbReference type="Proteomes" id="UP000825935">
    <property type="component" value="Chromosome 10"/>
</dbReference>
<evidence type="ECO:0000313" key="3">
    <source>
        <dbReference type="Proteomes" id="UP000825935"/>
    </source>
</evidence>
<dbReference type="PANTHER" id="PTHR34466">
    <property type="entry name" value="OS11G0129800 PROTEIN"/>
    <property type="match status" value="1"/>
</dbReference>
<feature type="compositionally biased region" description="Low complexity" evidence="1">
    <location>
        <begin position="293"/>
        <end position="304"/>
    </location>
</feature>
<gene>
    <name evidence="2" type="ORF">KP509_10G021600</name>
</gene>
<proteinExistence type="predicted"/>
<dbReference type="EMBL" id="CM035415">
    <property type="protein sequence ID" value="KAH7426914.1"/>
    <property type="molecule type" value="Genomic_DNA"/>
</dbReference>
<dbReference type="AlphaFoldDB" id="A0A8T2TZX5"/>
<name>A0A8T2TZX5_CERRI</name>
<protein>
    <submittedName>
        <fullName evidence="2">Uncharacterized protein</fullName>
    </submittedName>
</protein>
<feature type="region of interest" description="Disordered" evidence="1">
    <location>
        <begin position="218"/>
        <end position="242"/>
    </location>
</feature>
<dbReference type="OMA" id="CNENIEH"/>
<feature type="region of interest" description="Disordered" evidence="1">
    <location>
        <begin position="417"/>
        <end position="457"/>
    </location>
</feature>
<dbReference type="PANTHER" id="PTHR34466:SF3">
    <property type="entry name" value="OS11G0129800 PROTEIN"/>
    <property type="match status" value="1"/>
</dbReference>
<feature type="compositionally biased region" description="Low complexity" evidence="1">
    <location>
        <begin position="425"/>
        <end position="442"/>
    </location>
</feature>
<dbReference type="OrthoDB" id="660305at2759"/>
<comment type="caution">
    <text evidence="2">The sequence shown here is derived from an EMBL/GenBank/DDBJ whole genome shotgun (WGS) entry which is preliminary data.</text>
</comment>
<evidence type="ECO:0000313" key="2">
    <source>
        <dbReference type="EMBL" id="KAH7426914.1"/>
    </source>
</evidence>
<sequence>MATSAFRSTTRRGCATSAASDANGVPSTPRSKRDPSPSGRGFHRRSSSVSDFSARYLSDCSSTPDFRSSRRTSAMHGGRRSVCPSDSENESTLSSNSRPRHRYIAESEDERTQKPSFSSTKASEAQRNSLRRSCSNLDLMSYRKNLVSDHHTVVVDKKPEIGHSEDLVEEKTIKAVSDQIKSIPSEPPAAEMGMTDFLDSMRSEVRRAVSDIRVELEEQSMQRGRSGSAMPDEGNRSGTQGPVIMRSVADIQNEYTTKLQESEKKVRELWSQIAVEEQRCLELSKIVNELLLTPPPTNLVSTTSQAPSSGRRPPRRRNSAERQLVLESLDVEAEKYFEECVSISSFECHGDSDDSISVKDSNSTNRDLADSNAAAESSTRKGPFQGKDVSIGSDGVVLPWLKWEDEAGGGNEKALKFAKKHVSPRASTNGSRSSTSRAGGSNDQFYRSGSGKSMGAKRAGATSLLEVTSSEKLGSIPGIPLFSIDDQIAQVHQPVDVDTMLLDKIQFMCRVNNGELVLCQSLFLM</sequence>
<feature type="compositionally biased region" description="Polar residues" evidence="1">
    <location>
        <begin position="114"/>
        <end position="129"/>
    </location>
</feature>
<feature type="region of interest" description="Disordered" evidence="1">
    <location>
        <begin position="1"/>
        <end position="129"/>
    </location>
</feature>
<feature type="compositionally biased region" description="Polar residues" evidence="1">
    <location>
        <begin position="17"/>
        <end position="29"/>
    </location>
</feature>
<feature type="region of interest" description="Disordered" evidence="1">
    <location>
        <begin position="350"/>
        <end position="388"/>
    </location>
</feature>
<reference evidence="2" key="1">
    <citation type="submission" date="2021-08" db="EMBL/GenBank/DDBJ databases">
        <title>WGS assembly of Ceratopteris richardii.</title>
        <authorList>
            <person name="Marchant D.B."/>
            <person name="Chen G."/>
            <person name="Jenkins J."/>
            <person name="Shu S."/>
            <person name="Leebens-Mack J."/>
            <person name="Grimwood J."/>
            <person name="Schmutz J."/>
            <person name="Soltis P."/>
            <person name="Soltis D."/>
            <person name="Chen Z.-H."/>
        </authorList>
    </citation>
    <scope>NUCLEOTIDE SEQUENCE</scope>
    <source>
        <strain evidence="2">Whitten #5841</strain>
        <tissue evidence="2">Leaf</tissue>
    </source>
</reference>
<accession>A0A8T2TZX5</accession>
<organism evidence="2 3">
    <name type="scientific">Ceratopteris richardii</name>
    <name type="common">Triangle waterfern</name>
    <dbReference type="NCBI Taxonomy" id="49495"/>
    <lineage>
        <taxon>Eukaryota</taxon>
        <taxon>Viridiplantae</taxon>
        <taxon>Streptophyta</taxon>
        <taxon>Embryophyta</taxon>
        <taxon>Tracheophyta</taxon>
        <taxon>Polypodiopsida</taxon>
        <taxon>Polypodiidae</taxon>
        <taxon>Polypodiales</taxon>
        <taxon>Pteridineae</taxon>
        <taxon>Pteridaceae</taxon>
        <taxon>Parkerioideae</taxon>
        <taxon>Ceratopteris</taxon>
    </lineage>
</organism>
<evidence type="ECO:0000256" key="1">
    <source>
        <dbReference type="SAM" id="MobiDB-lite"/>
    </source>
</evidence>
<keyword evidence="3" id="KW-1185">Reference proteome</keyword>
<feature type="compositionally biased region" description="Polar residues" evidence="1">
    <location>
        <begin position="84"/>
        <end position="97"/>
    </location>
</feature>
<feature type="region of interest" description="Disordered" evidence="1">
    <location>
        <begin position="293"/>
        <end position="320"/>
    </location>
</feature>